<name>A0A1Q3EJE2_LENED</name>
<evidence type="ECO:0000313" key="4">
    <source>
        <dbReference type="Proteomes" id="UP000188533"/>
    </source>
</evidence>
<dbReference type="EC" id="4.3.2.7" evidence="1"/>
<dbReference type="InterPro" id="IPR006840">
    <property type="entry name" value="ChaC"/>
</dbReference>
<dbReference type="Pfam" id="PF04752">
    <property type="entry name" value="ChaC"/>
    <property type="match status" value="1"/>
</dbReference>
<reference evidence="3 4" key="1">
    <citation type="submission" date="2016-08" db="EMBL/GenBank/DDBJ databases">
        <authorList>
            <consortium name="Lentinula edodes genome sequencing consortium"/>
            <person name="Sakamoto Y."/>
            <person name="Nakade K."/>
            <person name="Sato S."/>
            <person name="Yoshida Y."/>
            <person name="Miyazaki K."/>
            <person name="Natsume S."/>
            <person name="Konno N."/>
        </authorList>
    </citation>
    <scope>NUCLEOTIDE SEQUENCE [LARGE SCALE GENOMIC DNA]</scope>
    <source>
        <strain evidence="3 4">NBRC 111202</strain>
    </source>
</reference>
<dbReference type="GO" id="GO:0006751">
    <property type="term" value="P:glutathione catabolic process"/>
    <property type="evidence" value="ECO:0007669"/>
    <property type="project" value="InterPro"/>
</dbReference>
<dbReference type="InterPro" id="IPR013024">
    <property type="entry name" value="GGCT-like"/>
</dbReference>
<sequence length="296" mass="32934">MTYTVFGYGSLIFKPPPHVIYEAHGFLKGYVRRFAQKSHDHRGTPEKPGRVVTLIHKEEWDVFSGSDAFPDEDIVWDPEYEKEVREYLDYREKDGYTLETVNVWGVDSNGQETIVLHGVHCYVGRNDNPSFIGSEPLDTLAQKIWESVGPSGPNKEYLYKLVEAVRKLAPESHDSHLYALETRIRARVIYTFSNSIIVLSSPIFTKERTGVRLSCTAPSGGERGHLATFNQTSPLESLKEGNGLGPVGALPSMFINVASRYASAASGHRAVPRAYKKGSDRILNPCSGLAPHPTVL</sequence>
<evidence type="ECO:0000256" key="1">
    <source>
        <dbReference type="ARBA" id="ARBA00012344"/>
    </source>
</evidence>
<accession>A0A1Q3EJE2</accession>
<dbReference type="GO" id="GO:0005737">
    <property type="term" value="C:cytoplasm"/>
    <property type="evidence" value="ECO:0007669"/>
    <property type="project" value="TreeGrafter"/>
</dbReference>
<gene>
    <name evidence="3" type="ORF">LENED_009292</name>
</gene>
<organism evidence="3 4">
    <name type="scientific">Lentinula edodes</name>
    <name type="common">Shiitake mushroom</name>
    <name type="synonym">Lentinus edodes</name>
    <dbReference type="NCBI Taxonomy" id="5353"/>
    <lineage>
        <taxon>Eukaryota</taxon>
        <taxon>Fungi</taxon>
        <taxon>Dikarya</taxon>
        <taxon>Basidiomycota</taxon>
        <taxon>Agaricomycotina</taxon>
        <taxon>Agaricomycetes</taxon>
        <taxon>Agaricomycetidae</taxon>
        <taxon>Agaricales</taxon>
        <taxon>Marasmiineae</taxon>
        <taxon>Omphalotaceae</taxon>
        <taxon>Lentinula</taxon>
    </lineage>
</organism>
<dbReference type="Proteomes" id="UP000188533">
    <property type="component" value="Unassembled WGS sequence"/>
</dbReference>
<dbReference type="PANTHER" id="PTHR12192">
    <property type="entry name" value="CATION TRANSPORT PROTEIN CHAC-RELATED"/>
    <property type="match status" value="1"/>
</dbReference>
<protein>
    <recommendedName>
        <fullName evidence="1">glutathione-specific gamma-glutamylcyclotransferase</fullName>
        <ecNumber evidence="1">4.3.2.7</ecNumber>
    </recommendedName>
</protein>
<reference evidence="3 4" key="2">
    <citation type="submission" date="2017-02" db="EMBL/GenBank/DDBJ databases">
        <title>A genome survey and senescence transcriptome analysis in Lentinula edodes.</title>
        <authorList>
            <person name="Sakamoto Y."/>
            <person name="Nakade K."/>
            <person name="Sato S."/>
            <person name="Yoshida Y."/>
            <person name="Miyazaki K."/>
            <person name="Natsume S."/>
            <person name="Konno N."/>
        </authorList>
    </citation>
    <scope>NUCLEOTIDE SEQUENCE [LARGE SCALE GENOMIC DNA]</scope>
    <source>
        <strain evidence="3 4">NBRC 111202</strain>
    </source>
</reference>
<keyword evidence="2" id="KW-0456">Lyase</keyword>
<dbReference type="STRING" id="5353.A0A1Q3EJE2"/>
<dbReference type="EMBL" id="BDGU01000421">
    <property type="protein sequence ID" value="GAW07311.1"/>
    <property type="molecule type" value="Genomic_DNA"/>
</dbReference>
<proteinExistence type="predicted"/>
<dbReference type="GO" id="GO:0061928">
    <property type="term" value="F:glutathione specific gamma-glutamylcyclotransferase activity"/>
    <property type="evidence" value="ECO:0007669"/>
    <property type="project" value="UniProtKB-EC"/>
</dbReference>
<evidence type="ECO:0000313" key="3">
    <source>
        <dbReference type="EMBL" id="GAW07311.1"/>
    </source>
</evidence>
<keyword evidence="4" id="KW-1185">Reference proteome</keyword>
<dbReference type="PANTHER" id="PTHR12192:SF2">
    <property type="entry name" value="GLUTATHIONE-SPECIFIC GAMMA-GLUTAMYLCYCLOTRANSFERASE 2"/>
    <property type="match status" value="1"/>
</dbReference>
<comment type="caution">
    <text evidence="3">The sequence shown here is derived from an EMBL/GenBank/DDBJ whole genome shotgun (WGS) entry which is preliminary data.</text>
</comment>
<evidence type="ECO:0000256" key="2">
    <source>
        <dbReference type="ARBA" id="ARBA00023239"/>
    </source>
</evidence>
<dbReference type="CDD" id="cd06661">
    <property type="entry name" value="GGCT_like"/>
    <property type="match status" value="1"/>
</dbReference>
<dbReference type="AlphaFoldDB" id="A0A1Q3EJE2"/>